<protein>
    <submittedName>
        <fullName evidence="2">Uncharacterized protein</fullName>
    </submittedName>
</protein>
<proteinExistence type="predicted"/>
<keyword evidence="3" id="KW-1185">Reference proteome</keyword>
<feature type="region of interest" description="Disordered" evidence="1">
    <location>
        <begin position="204"/>
        <end position="226"/>
    </location>
</feature>
<dbReference type="Proteomes" id="UP000283269">
    <property type="component" value="Unassembled WGS sequence"/>
</dbReference>
<dbReference type="AlphaFoldDB" id="A0A409XQ95"/>
<evidence type="ECO:0000256" key="1">
    <source>
        <dbReference type="SAM" id="MobiDB-lite"/>
    </source>
</evidence>
<evidence type="ECO:0000313" key="3">
    <source>
        <dbReference type="Proteomes" id="UP000283269"/>
    </source>
</evidence>
<comment type="caution">
    <text evidence="2">The sequence shown here is derived from an EMBL/GenBank/DDBJ whole genome shotgun (WGS) entry which is preliminary data.</text>
</comment>
<feature type="region of interest" description="Disordered" evidence="1">
    <location>
        <begin position="433"/>
        <end position="455"/>
    </location>
</feature>
<reference evidence="2 3" key="1">
    <citation type="journal article" date="2018" name="Evol. Lett.">
        <title>Horizontal gene cluster transfer increased hallucinogenic mushroom diversity.</title>
        <authorList>
            <person name="Reynolds H.T."/>
            <person name="Vijayakumar V."/>
            <person name="Gluck-Thaler E."/>
            <person name="Korotkin H.B."/>
            <person name="Matheny P.B."/>
            <person name="Slot J.C."/>
        </authorList>
    </citation>
    <scope>NUCLEOTIDE SEQUENCE [LARGE SCALE GENOMIC DNA]</scope>
    <source>
        <strain evidence="2 3">2631</strain>
    </source>
</reference>
<accession>A0A409XQ95</accession>
<evidence type="ECO:0000313" key="2">
    <source>
        <dbReference type="EMBL" id="PPQ92890.1"/>
    </source>
</evidence>
<feature type="compositionally biased region" description="Basic and acidic residues" evidence="1">
    <location>
        <begin position="339"/>
        <end position="351"/>
    </location>
</feature>
<dbReference type="OrthoDB" id="10657458at2759"/>
<name>A0A409XQ95_PSICY</name>
<dbReference type="EMBL" id="NHYD01000944">
    <property type="protein sequence ID" value="PPQ92890.1"/>
    <property type="molecule type" value="Genomic_DNA"/>
</dbReference>
<feature type="region of interest" description="Disordered" evidence="1">
    <location>
        <begin position="325"/>
        <end position="367"/>
    </location>
</feature>
<gene>
    <name evidence="2" type="ORF">CVT25_010112</name>
</gene>
<dbReference type="InParanoid" id="A0A409XQ95"/>
<organism evidence="2 3">
    <name type="scientific">Psilocybe cyanescens</name>
    <dbReference type="NCBI Taxonomy" id="93625"/>
    <lineage>
        <taxon>Eukaryota</taxon>
        <taxon>Fungi</taxon>
        <taxon>Dikarya</taxon>
        <taxon>Basidiomycota</taxon>
        <taxon>Agaricomycotina</taxon>
        <taxon>Agaricomycetes</taxon>
        <taxon>Agaricomycetidae</taxon>
        <taxon>Agaricales</taxon>
        <taxon>Agaricineae</taxon>
        <taxon>Strophariaceae</taxon>
        <taxon>Psilocybe</taxon>
    </lineage>
</organism>
<sequence length="476" mass="52536">MITLILIACALYALSWVSWRMFKELSAKASPDSRQTLNGIAFYNAFDVEARDHYTKQITEIFYGTLTQINLFVYSALGDAKTRAGPLIESTKSVAANALSPNTWDFLKTSVLAIVQQLAGPDRLKAFDDFKNDVFKAILGEISLYAFDPSAMHQIIVQDENVYIYEEISTESSNRPVVDSTKKTVGDKVPTQGADVTEEALQALPESSGHPPVAEVGSESEGELESTVDIDIRVEEVDEDEDSDDLDVDYDRAVETLGLSRIEEVVEEESEEDVVGTADAESVPVPGLEGERDTQIEVEAIAEVQMQDLQVETAVFVQAAEKEVDNGQGEVKGGSRRSSKSENHTLVDEVRGPSLDADVPNSGQPERKMEVTTRLVEVVEVKRKEKGVEVVVDEVREDVDLDYVNQALAVVEAKSRIREMMGDERSEIQIHVRNPDKDNNTTGLELAPSSKVPPRKRKRLISAVFGRVLGKKNKTS</sequence>
<feature type="region of interest" description="Disordered" evidence="1">
    <location>
        <begin position="266"/>
        <end position="289"/>
    </location>
</feature>